<dbReference type="GO" id="GO:0003729">
    <property type="term" value="F:mRNA binding"/>
    <property type="evidence" value="ECO:0007669"/>
    <property type="project" value="InterPro"/>
</dbReference>
<dbReference type="InterPro" id="IPR036855">
    <property type="entry name" value="Znf_CCCH_sf"/>
</dbReference>
<dbReference type="SUPFAM" id="SSF90229">
    <property type="entry name" value="CCCH zinc finger"/>
    <property type="match status" value="2"/>
</dbReference>
<feature type="domain" description="C3H1-type" evidence="8">
    <location>
        <begin position="87"/>
        <end position="115"/>
    </location>
</feature>
<evidence type="ECO:0000256" key="3">
    <source>
        <dbReference type="ARBA" id="ARBA00022771"/>
    </source>
</evidence>
<dbReference type="InParanoid" id="B0D445"/>
<dbReference type="InterPro" id="IPR045877">
    <property type="entry name" value="ZFP36-like"/>
</dbReference>
<dbReference type="PANTHER" id="PTHR12547">
    <property type="entry name" value="CCCH ZINC FINGER/TIS11-RELATED"/>
    <property type="match status" value="1"/>
</dbReference>
<dbReference type="RefSeq" id="XP_001878719.1">
    <property type="nucleotide sequence ID" value="XM_001878684.1"/>
</dbReference>
<dbReference type="Pfam" id="PF00642">
    <property type="entry name" value="zf-CCCH"/>
    <property type="match status" value="2"/>
</dbReference>
<keyword evidence="10" id="KW-1185">Reference proteome</keyword>
<gene>
    <name evidence="9" type="ORF">LACBIDRAFT_316986</name>
</gene>
<dbReference type="HOGENOM" id="CLU_685236_0_0_1"/>
<dbReference type="GeneID" id="6074364"/>
<feature type="compositionally biased region" description="Low complexity" evidence="6">
    <location>
        <begin position="354"/>
        <end position="372"/>
    </location>
</feature>
<name>B0D445_LACBS</name>
<evidence type="ECO:0000313" key="10">
    <source>
        <dbReference type="Proteomes" id="UP000001194"/>
    </source>
</evidence>
<feature type="zinc finger region" description="C3H1-type" evidence="5">
    <location>
        <begin position="230"/>
        <end position="258"/>
    </location>
</feature>
<keyword evidence="3 5" id="KW-0863">Zinc-finger</keyword>
<keyword evidence="1 5" id="KW-0479">Metal-binding</keyword>
<dbReference type="Gene3D" id="4.10.1000.10">
    <property type="entry name" value="Zinc finger, CCCH-type"/>
    <property type="match status" value="2"/>
</dbReference>
<feature type="region of interest" description="Disordered" evidence="6">
    <location>
        <begin position="354"/>
        <end position="375"/>
    </location>
</feature>
<evidence type="ECO:0000259" key="8">
    <source>
        <dbReference type="PROSITE" id="PS50103"/>
    </source>
</evidence>
<dbReference type="OrthoDB" id="410307at2759"/>
<evidence type="ECO:0000256" key="4">
    <source>
        <dbReference type="ARBA" id="ARBA00022833"/>
    </source>
</evidence>
<dbReference type="EMBL" id="DS547097">
    <property type="protein sequence ID" value="EDR10269.1"/>
    <property type="molecule type" value="Genomic_DNA"/>
</dbReference>
<evidence type="ECO:0000256" key="6">
    <source>
        <dbReference type="SAM" id="MobiDB-lite"/>
    </source>
</evidence>
<dbReference type="InterPro" id="IPR000571">
    <property type="entry name" value="Znf_CCCH"/>
</dbReference>
<keyword evidence="7" id="KW-0732">Signal</keyword>
<organism evidence="10">
    <name type="scientific">Laccaria bicolor (strain S238N-H82 / ATCC MYA-4686)</name>
    <name type="common">Bicoloured deceiver</name>
    <name type="synonym">Laccaria laccata var. bicolor</name>
    <dbReference type="NCBI Taxonomy" id="486041"/>
    <lineage>
        <taxon>Eukaryota</taxon>
        <taxon>Fungi</taxon>
        <taxon>Dikarya</taxon>
        <taxon>Basidiomycota</taxon>
        <taxon>Agaricomycotina</taxon>
        <taxon>Agaricomycetes</taxon>
        <taxon>Agaricomycetidae</taxon>
        <taxon>Agaricales</taxon>
        <taxon>Agaricineae</taxon>
        <taxon>Hydnangiaceae</taxon>
        <taxon>Laccaria</taxon>
    </lineage>
</organism>
<dbReference type="PROSITE" id="PS50103">
    <property type="entry name" value="ZF_C3H1"/>
    <property type="match status" value="3"/>
</dbReference>
<dbReference type="KEGG" id="lbc:LACBIDRAFT_316986"/>
<dbReference type="PANTHER" id="PTHR12547:SF18">
    <property type="entry name" value="PROTEIN TIS11"/>
    <property type="match status" value="1"/>
</dbReference>
<evidence type="ECO:0000256" key="1">
    <source>
        <dbReference type="ARBA" id="ARBA00022723"/>
    </source>
</evidence>
<feature type="zinc finger region" description="C3H1-type" evidence="5">
    <location>
        <begin position="183"/>
        <end position="212"/>
    </location>
</feature>
<dbReference type="STRING" id="486041.B0D445"/>
<dbReference type="SMART" id="SM00356">
    <property type="entry name" value="ZnF_C3H1"/>
    <property type="match status" value="3"/>
</dbReference>
<feature type="chain" id="PRO_5002747053" evidence="7">
    <location>
        <begin position="21"/>
        <end position="448"/>
    </location>
</feature>
<dbReference type="AlphaFoldDB" id="B0D445"/>
<keyword evidence="4 5" id="KW-0862">Zinc</keyword>
<evidence type="ECO:0000313" key="9">
    <source>
        <dbReference type="EMBL" id="EDR10269.1"/>
    </source>
</evidence>
<accession>B0D445</accession>
<feature type="domain" description="C3H1-type" evidence="8">
    <location>
        <begin position="183"/>
        <end position="212"/>
    </location>
</feature>
<dbReference type="Proteomes" id="UP000001194">
    <property type="component" value="Unassembled WGS sequence"/>
</dbReference>
<evidence type="ECO:0000256" key="2">
    <source>
        <dbReference type="ARBA" id="ARBA00022737"/>
    </source>
</evidence>
<sequence>MNHHCFGLFLWLDALPSVYKGPKVSELLQLAISIFAFSRVVHQHIMASTVISRSSNIPRCAPVPSHTVYPQTSTASSVNVLQAGYPATERPDCVLIYLHGYCSYGESCRFAHPPGYERGVPSGATVPVVPYAPLGPVYFPISTSNPDVRNLGATSAGTCHGSSVVSLPAKPLEESTKTEANLAHKTAPCRHYARNGGWCPVGEECKFIHDFAFPPREDASVSSKVGSPQRKKSRHCWAFVQGRCRSSSNGCEYFHPEAALVPSYFKYTPCAAGKTCSNWNNCPFKHLSTQPADAPNNRVAYFPINVQGLAPLEEEPASVEDSTTEFTTHPTAPTGPGHLNTAWQFPTTVTNASTVNSNKNNNMTGNRKGNGNKARHRRTITLDDRKVSCAPLIPGEARGHARRRSIVCTTGEVWVHDFPASQLRARNSFDESMVSGPLMGGRRNLAGI</sequence>
<feature type="domain" description="C3H1-type" evidence="8">
    <location>
        <begin position="230"/>
        <end position="258"/>
    </location>
</feature>
<keyword evidence="2" id="KW-0677">Repeat</keyword>
<dbReference type="GO" id="GO:0008270">
    <property type="term" value="F:zinc ion binding"/>
    <property type="evidence" value="ECO:0007669"/>
    <property type="project" value="UniProtKB-KW"/>
</dbReference>
<reference evidence="9 10" key="1">
    <citation type="journal article" date="2008" name="Nature">
        <title>The genome of Laccaria bicolor provides insights into mycorrhizal symbiosis.</title>
        <authorList>
            <person name="Martin F."/>
            <person name="Aerts A."/>
            <person name="Ahren D."/>
            <person name="Brun A."/>
            <person name="Danchin E.G.J."/>
            <person name="Duchaussoy F."/>
            <person name="Gibon J."/>
            <person name="Kohler A."/>
            <person name="Lindquist E."/>
            <person name="Pereda V."/>
            <person name="Salamov A."/>
            <person name="Shapiro H.J."/>
            <person name="Wuyts J."/>
            <person name="Blaudez D."/>
            <person name="Buee M."/>
            <person name="Brokstein P."/>
            <person name="Canbaeck B."/>
            <person name="Cohen D."/>
            <person name="Courty P.E."/>
            <person name="Coutinho P.M."/>
            <person name="Delaruelle C."/>
            <person name="Detter J.C."/>
            <person name="Deveau A."/>
            <person name="DiFazio S."/>
            <person name="Duplessis S."/>
            <person name="Fraissinet-Tachet L."/>
            <person name="Lucic E."/>
            <person name="Frey-Klett P."/>
            <person name="Fourrey C."/>
            <person name="Feussner I."/>
            <person name="Gay G."/>
            <person name="Grimwood J."/>
            <person name="Hoegger P.J."/>
            <person name="Jain P."/>
            <person name="Kilaru S."/>
            <person name="Labbe J."/>
            <person name="Lin Y.C."/>
            <person name="Legue V."/>
            <person name="Le Tacon F."/>
            <person name="Marmeisse R."/>
            <person name="Melayah D."/>
            <person name="Montanini B."/>
            <person name="Muratet M."/>
            <person name="Nehls U."/>
            <person name="Niculita-Hirzel H."/>
            <person name="Oudot-Le Secq M.P."/>
            <person name="Peter M."/>
            <person name="Quesneville H."/>
            <person name="Rajashekar B."/>
            <person name="Reich M."/>
            <person name="Rouhier N."/>
            <person name="Schmutz J."/>
            <person name="Yin T."/>
            <person name="Chalot M."/>
            <person name="Henrissat B."/>
            <person name="Kuees U."/>
            <person name="Lucas S."/>
            <person name="Van de Peer Y."/>
            <person name="Podila G.K."/>
            <person name="Polle A."/>
            <person name="Pukkila P.J."/>
            <person name="Richardson P.M."/>
            <person name="Rouze P."/>
            <person name="Sanders I.R."/>
            <person name="Stajich J.E."/>
            <person name="Tunlid A."/>
            <person name="Tuskan G."/>
            <person name="Grigoriev I.V."/>
        </authorList>
    </citation>
    <scope>NUCLEOTIDE SEQUENCE [LARGE SCALE GENOMIC DNA]</scope>
    <source>
        <strain evidence="10">S238N-H82 / ATCC MYA-4686</strain>
    </source>
</reference>
<evidence type="ECO:0000256" key="7">
    <source>
        <dbReference type="SAM" id="SignalP"/>
    </source>
</evidence>
<feature type="signal peptide" evidence="7">
    <location>
        <begin position="1"/>
        <end position="20"/>
    </location>
</feature>
<proteinExistence type="predicted"/>
<feature type="zinc finger region" description="C3H1-type" evidence="5">
    <location>
        <begin position="87"/>
        <end position="115"/>
    </location>
</feature>
<evidence type="ECO:0000256" key="5">
    <source>
        <dbReference type="PROSITE-ProRule" id="PRU00723"/>
    </source>
</evidence>
<protein>
    <submittedName>
        <fullName evidence="9">Predicted protein</fullName>
    </submittedName>
</protein>